<evidence type="ECO:0000313" key="2">
    <source>
        <dbReference type="Proteomes" id="UP000054051"/>
    </source>
</evidence>
<dbReference type="eggNOG" id="COG2929">
    <property type="taxonomic scope" value="Bacteria"/>
</dbReference>
<organism evidence="1 2">
    <name type="scientific">Candidatus Glomeribacter gigasporarum BEG34</name>
    <dbReference type="NCBI Taxonomy" id="1070319"/>
    <lineage>
        <taxon>Bacteria</taxon>
        <taxon>Pseudomonadati</taxon>
        <taxon>Pseudomonadota</taxon>
        <taxon>Betaproteobacteria</taxon>
        <taxon>Burkholderiales</taxon>
        <taxon>Burkholderiaceae</taxon>
        <taxon>Candidatus Glomeribacter</taxon>
    </lineage>
</organism>
<keyword evidence="2" id="KW-1185">Reference proteome</keyword>
<reference evidence="1 2" key="1">
    <citation type="submission" date="2011-08" db="EMBL/GenBank/DDBJ databases">
        <title>The genome of the obligate endobacterium of an arbuscular mycorrhizal fungus reveals an interphylum network of nutritional interactions.</title>
        <authorList>
            <person name="Ghignone S."/>
            <person name="Salvioli A."/>
            <person name="Anca I."/>
            <person name="Lumini E."/>
            <person name="Ortu G."/>
            <person name="Petiti L."/>
            <person name="Cruveiller S."/>
            <person name="Bianciotto V."/>
            <person name="Piffanelli P."/>
            <person name="Lanfranco L."/>
            <person name="Bonfante P."/>
        </authorList>
    </citation>
    <scope>NUCLEOTIDE SEQUENCE [LARGE SCALE GENOMIC DNA]</scope>
    <source>
        <strain evidence="1 2">BEG34</strain>
    </source>
</reference>
<comment type="caution">
    <text evidence="1">The sequence shown here is derived from an EMBL/GenBank/DDBJ whole genome shotgun (WGS) entry which is preliminary data.</text>
</comment>
<protein>
    <recommendedName>
        <fullName evidence="3">BrnT family toxin</fullName>
    </recommendedName>
</protein>
<dbReference type="Proteomes" id="UP000054051">
    <property type="component" value="Unassembled WGS sequence"/>
</dbReference>
<proteinExistence type="predicted"/>
<dbReference type="OrthoDB" id="9798158at2"/>
<dbReference type="InterPro" id="IPR038573">
    <property type="entry name" value="BrnT_sf"/>
</dbReference>
<sequence>MQFDFDPQKAALNLAKHKVSFDEACTALLDARALTRADPDSVDEARWVTLGMTTAGRLVVVVWTERGDTLRLISARKATKREEKCYA</sequence>
<dbReference type="STRING" id="1070319.CAGGBEG34_810003"/>
<dbReference type="Pfam" id="PF04365">
    <property type="entry name" value="BrnT_toxin"/>
    <property type="match status" value="1"/>
</dbReference>
<gene>
    <name evidence="1" type="ORF">CAGGBEG34_810003</name>
</gene>
<dbReference type="Gene3D" id="3.10.450.530">
    <property type="entry name" value="Ribonuclease toxin, BrnT, of type II toxin-antitoxin system"/>
    <property type="match status" value="1"/>
</dbReference>
<evidence type="ECO:0008006" key="3">
    <source>
        <dbReference type="Google" id="ProtNLM"/>
    </source>
</evidence>
<dbReference type="InterPro" id="IPR007460">
    <property type="entry name" value="BrnT_toxin"/>
</dbReference>
<name>G2JC16_9BURK</name>
<evidence type="ECO:0000313" key="1">
    <source>
        <dbReference type="EMBL" id="CCD30322.1"/>
    </source>
</evidence>
<dbReference type="EMBL" id="CAFB01000104">
    <property type="protein sequence ID" value="CCD30322.1"/>
    <property type="molecule type" value="Genomic_DNA"/>
</dbReference>
<accession>G2JC16</accession>
<dbReference type="AlphaFoldDB" id="G2JC16"/>